<evidence type="ECO:0000313" key="1">
    <source>
        <dbReference type="EMBL" id="WLI16611.1"/>
    </source>
</evidence>
<gene>
    <name evidence="1" type="ORF">PSH88_20440</name>
</gene>
<dbReference type="Proteomes" id="UP001230768">
    <property type="component" value="Chromosome"/>
</dbReference>
<dbReference type="RefSeq" id="WP_305422285.1">
    <property type="nucleotide sequence ID" value="NZ_CP117430.1"/>
</dbReference>
<keyword evidence="2" id="KW-1185">Reference proteome</keyword>
<evidence type="ECO:0000313" key="2">
    <source>
        <dbReference type="Proteomes" id="UP001230768"/>
    </source>
</evidence>
<protein>
    <submittedName>
        <fullName evidence="1">Uncharacterized protein</fullName>
    </submittedName>
</protein>
<sequence>MTTHSDAFFARKLMATLKGHHPAFPVETVKGKRIGAGSQRVIHITFNGGKFAQFPFPVKGTHTAAVSDALYMSACSMLELTSPLRINGRSWS</sequence>
<organism evidence="1 2">
    <name type="scientific">Pseudomonas wuhanensis</name>
    <dbReference type="NCBI Taxonomy" id="2954098"/>
    <lineage>
        <taxon>Bacteria</taxon>
        <taxon>Pseudomonadati</taxon>
        <taxon>Pseudomonadota</taxon>
        <taxon>Gammaproteobacteria</taxon>
        <taxon>Pseudomonadales</taxon>
        <taxon>Pseudomonadaceae</taxon>
        <taxon>Pseudomonas</taxon>
    </lineage>
</organism>
<proteinExistence type="predicted"/>
<dbReference type="EMBL" id="CP117430">
    <property type="protein sequence ID" value="WLI16611.1"/>
    <property type="molecule type" value="Genomic_DNA"/>
</dbReference>
<reference evidence="1 2" key="1">
    <citation type="submission" date="2023-02" db="EMBL/GenBank/DDBJ databases">
        <title>Evolution of Hrp T3SS in non-pathogenic Pseudomonas fluorescens.</title>
        <authorList>
            <person name="Liao K."/>
            <person name="Wei H."/>
            <person name="Gu Y."/>
        </authorList>
    </citation>
    <scope>NUCLEOTIDE SEQUENCE [LARGE SCALE GENOMIC DNA]</scope>
    <source>
        <strain evidence="1 2">FP607</strain>
    </source>
</reference>
<name>A0ABY9GM08_9PSED</name>
<accession>A0ABY9GM08</accession>